<feature type="region of interest" description="Disordered" evidence="1">
    <location>
        <begin position="292"/>
        <end position="338"/>
    </location>
</feature>
<evidence type="ECO:0000313" key="2">
    <source>
        <dbReference type="EMBL" id="CAB4218504.1"/>
    </source>
</evidence>
<sequence length="439" mass="48629">MENNESALALLTQPETAEAAMQSIPGLMPVLERNRSGRDKMKAGGTALLEKAAAGMNDEIDTAMNDFLVNVRKGKDAQMERRAPLTKFFDLVRSQFTETEKDFDTTNALTVPAQVLKKRNEYASFKIEEKKKADALTKLKTDQANERISLKADIQRKFNEYSNNYQLSKIRDLTSIFESTTLDFINRAHLPIQEFPEHPSKTKDFAFSYTVRPVYIPMDEAGDIMEKEISSLKITFGRTFMDAMKTKKQELIDKIPGKKKELEEIAAAEAASKAAAEAAAKAKSAEDKKAAEEATAKAAAEEKRLAEEAEARRLADEQASAAKAAAEKEQAEQQISSTAAAEGAVQSFDIQMEGEMVGPSKSAGSVKEAVKITVLQPAGWMLIFQYWFKNEGASLSVDDIGKKKMESMMTFCEKNVDKYGKIESDLISYGTEIKTSARK</sequence>
<proteinExistence type="predicted"/>
<gene>
    <name evidence="2" type="ORF">UFOVP1596_25</name>
</gene>
<organism evidence="2">
    <name type="scientific">uncultured Caudovirales phage</name>
    <dbReference type="NCBI Taxonomy" id="2100421"/>
    <lineage>
        <taxon>Viruses</taxon>
        <taxon>Duplodnaviria</taxon>
        <taxon>Heunggongvirae</taxon>
        <taxon>Uroviricota</taxon>
        <taxon>Caudoviricetes</taxon>
        <taxon>Peduoviridae</taxon>
        <taxon>Maltschvirus</taxon>
        <taxon>Maltschvirus maltsch</taxon>
    </lineage>
</organism>
<dbReference type="EMBL" id="LR797460">
    <property type="protein sequence ID" value="CAB4218504.1"/>
    <property type="molecule type" value="Genomic_DNA"/>
</dbReference>
<accession>A0A6J5SUS1</accession>
<name>A0A6J5SUS1_9CAUD</name>
<protein>
    <submittedName>
        <fullName evidence="2">Uncharacterized protein</fullName>
    </submittedName>
</protein>
<reference evidence="2" key="1">
    <citation type="submission" date="2020-05" db="EMBL/GenBank/DDBJ databases">
        <authorList>
            <person name="Chiriac C."/>
            <person name="Salcher M."/>
            <person name="Ghai R."/>
            <person name="Kavagutti S V."/>
        </authorList>
    </citation>
    <scope>NUCLEOTIDE SEQUENCE</scope>
</reference>
<evidence type="ECO:0000256" key="1">
    <source>
        <dbReference type="SAM" id="MobiDB-lite"/>
    </source>
</evidence>
<feature type="compositionally biased region" description="Basic and acidic residues" evidence="1">
    <location>
        <begin position="292"/>
        <end position="316"/>
    </location>
</feature>